<sequence>MKELLEHIAQQQARAVHLCALIEVLVDISDRMRNEDHDKLLRVALHLGAQIGAALDVVNLPKGGDA</sequence>
<reference evidence="2" key="1">
    <citation type="submission" date="2018-09" db="EMBL/GenBank/DDBJ databases">
        <title>Paracoccus onubensis nov. sp. a moderate halophilic bacterium isolated from Gruta de las Maravillas (Aracena, Spain).</title>
        <authorList>
            <person name="Jurado V."/>
            <person name="Gutierrez-Patricio S."/>
            <person name="Gonzalez-Pimentel J.L."/>
            <person name="Miller A.Z."/>
            <person name="Laiz L."/>
            <person name="Saiz-Jimenez C."/>
        </authorList>
    </citation>
    <scope>NUCLEOTIDE SEQUENCE [LARGE SCALE GENOMIC DNA]</scope>
    <source>
        <strain evidence="2">DSM 26381</strain>
    </source>
</reference>
<proteinExistence type="predicted"/>
<protein>
    <submittedName>
        <fullName evidence="1">Uncharacterized protein</fullName>
    </submittedName>
</protein>
<gene>
    <name evidence="1" type="ORF">D3P05_14940</name>
</gene>
<evidence type="ECO:0000313" key="1">
    <source>
        <dbReference type="EMBL" id="RJL09438.1"/>
    </source>
</evidence>
<organism evidence="1 2">
    <name type="scientific">Paracoccus siganidrum</name>
    <dbReference type="NCBI Taxonomy" id="1276757"/>
    <lineage>
        <taxon>Bacteria</taxon>
        <taxon>Pseudomonadati</taxon>
        <taxon>Pseudomonadota</taxon>
        <taxon>Alphaproteobacteria</taxon>
        <taxon>Rhodobacterales</taxon>
        <taxon>Paracoccaceae</taxon>
        <taxon>Paracoccus</taxon>
    </lineage>
</organism>
<dbReference type="RefSeq" id="WP_119899020.1">
    <property type="nucleotide sequence ID" value="NZ_QNRC01000005.1"/>
</dbReference>
<name>A0A419A4H7_9RHOB</name>
<comment type="caution">
    <text evidence="1">The sequence shown here is derived from an EMBL/GenBank/DDBJ whole genome shotgun (WGS) entry which is preliminary data.</text>
</comment>
<accession>A0A419A4H7</accession>
<dbReference type="AlphaFoldDB" id="A0A419A4H7"/>
<dbReference type="EMBL" id="QZEW01000066">
    <property type="protein sequence ID" value="RJL09438.1"/>
    <property type="molecule type" value="Genomic_DNA"/>
</dbReference>
<keyword evidence="2" id="KW-1185">Reference proteome</keyword>
<dbReference type="Proteomes" id="UP000283587">
    <property type="component" value="Unassembled WGS sequence"/>
</dbReference>
<evidence type="ECO:0000313" key="2">
    <source>
        <dbReference type="Proteomes" id="UP000283587"/>
    </source>
</evidence>